<proteinExistence type="predicted"/>
<reference evidence="3" key="1">
    <citation type="submission" date="2025-08" db="UniProtKB">
        <authorList>
            <consortium name="RefSeq"/>
        </authorList>
    </citation>
    <scope>IDENTIFICATION</scope>
    <source>
        <tissue evidence="3">Muscle</tissue>
    </source>
</reference>
<dbReference type="GeneID" id="104962263"/>
<protein>
    <submittedName>
        <fullName evidence="3">Golgin subfamily A member 3-like</fullName>
    </submittedName>
</protein>
<gene>
    <name evidence="3" type="primary">LOC104962263</name>
</gene>
<evidence type="ECO:0000313" key="2">
    <source>
        <dbReference type="Proteomes" id="UP000504611"/>
    </source>
</evidence>
<feature type="region of interest" description="Disordered" evidence="1">
    <location>
        <begin position="22"/>
        <end position="44"/>
    </location>
</feature>
<dbReference type="OrthoDB" id="2286360at2759"/>
<evidence type="ECO:0000256" key="1">
    <source>
        <dbReference type="SAM" id="MobiDB-lite"/>
    </source>
</evidence>
<dbReference type="KEGG" id="ncc:104962263"/>
<keyword evidence="2" id="KW-1185">Reference proteome</keyword>
<organism evidence="2 3">
    <name type="scientific">Notothenia coriiceps</name>
    <name type="common">black rockcod</name>
    <dbReference type="NCBI Taxonomy" id="8208"/>
    <lineage>
        <taxon>Eukaryota</taxon>
        <taxon>Metazoa</taxon>
        <taxon>Chordata</taxon>
        <taxon>Craniata</taxon>
        <taxon>Vertebrata</taxon>
        <taxon>Euteleostomi</taxon>
        <taxon>Actinopterygii</taxon>
        <taxon>Neopterygii</taxon>
        <taxon>Teleostei</taxon>
        <taxon>Neoteleostei</taxon>
        <taxon>Acanthomorphata</taxon>
        <taxon>Eupercaria</taxon>
        <taxon>Perciformes</taxon>
        <taxon>Notothenioidei</taxon>
        <taxon>Nototheniidae</taxon>
        <taxon>Notothenia</taxon>
    </lineage>
</organism>
<dbReference type="AlphaFoldDB" id="A0A6I9PP25"/>
<evidence type="ECO:0000313" key="3">
    <source>
        <dbReference type="RefSeq" id="XP_010788988.1"/>
    </source>
</evidence>
<dbReference type="RefSeq" id="XP_010788988.1">
    <property type="nucleotide sequence ID" value="XM_010790686.1"/>
</dbReference>
<dbReference type="Proteomes" id="UP000504611">
    <property type="component" value="Unplaced"/>
</dbReference>
<accession>A0A6I9PP25</accession>
<name>A0A6I9PP25_9TELE</name>
<sequence>MLELSEIKKDLQAKEDLVKALQRESHKLQSQDEQHSQEVSRFQEELSEAHSQLQILQKQLDEELSKQPLTNQEVRDSDLK</sequence>